<feature type="active site" description="Proton acceptor" evidence="7">
    <location>
        <position position="207"/>
    </location>
</feature>
<comment type="similarity">
    <text evidence="1 6">Belongs to the peptidase M42 family.</text>
</comment>
<feature type="binding site" evidence="8">
    <location>
        <position position="230"/>
    </location>
    <ligand>
        <name>Zn(2+)</name>
        <dbReference type="ChEBI" id="CHEBI:29105"/>
        <label>1</label>
    </ligand>
</feature>
<dbReference type="InterPro" id="IPR023367">
    <property type="entry name" value="Peptidase_M42_dom2"/>
</dbReference>
<keyword evidence="4 8" id="KW-0479">Metal-binding</keyword>
<evidence type="ECO:0000256" key="1">
    <source>
        <dbReference type="ARBA" id="ARBA00006272"/>
    </source>
</evidence>
<sequence length="350" mass="38060">METKEILKELTETTGISGYELDVAIKVDKHLKDLCDNVTMDRLGNVIGKKSGCGDRKVKIMLAAHMDEIGLMVTDVDDEGFLRFTAVGGVDPRTLPSQEVTIYGAREVYGIIGSKPPHLTHPSERAKAIDMYDLFIDTGLSKKEVTELVKVGDIIVVNRNLLELQGDRVAGKAIDDRAGVCVMIECLKELQRIKHSCDVYPVATVQEEVGIRGAVVSTYGIVPDVGVAIDVSFGDMPGVEQQNSSKIGGGPALAIGPNIHPKILNKLKKVANEWEIDFQIETEPMQSGTDASAMQITRGGIATALVSLPQRYMHTSVETISLNDIKKAGKLLALFISSFDYNDLEGLKCF</sequence>
<reference evidence="9" key="2">
    <citation type="submission" date="2024-06" db="EMBL/GenBank/DDBJ databases">
        <authorList>
            <person name="Petrova K.O."/>
            <person name="Toshchakov S.V."/>
            <person name="Boltjanskaja Y.V."/>
            <person name="Kevbrin V."/>
        </authorList>
    </citation>
    <scope>NUCLEOTIDE SEQUENCE</scope>
    <source>
        <strain evidence="9">Z-910T</strain>
    </source>
</reference>
<dbReference type="PIRSF" id="PIRSF001123">
    <property type="entry name" value="PepA_GA"/>
    <property type="match status" value="1"/>
</dbReference>
<dbReference type="InterPro" id="IPR008007">
    <property type="entry name" value="Peptidase_M42"/>
</dbReference>
<organism evidence="9">
    <name type="scientific">Proteinivorax tanatarense</name>
    <dbReference type="NCBI Taxonomy" id="1260629"/>
    <lineage>
        <taxon>Bacteria</taxon>
        <taxon>Bacillati</taxon>
        <taxon>Bacillota</taxon>
        <taxon>Clostridia</taxon>
        <taxon>Eubacteriales</taxon>
        <taxon>Proteinivoracaceae</taxon>
        <taxon>Proteinivorax</taxon>
    </lineage>
</organism>
<protein>
    <submittedName>
        <fullName evidence="9">M42 family metallopeptidase</fullName>
    </submittedName>
</protein>
<dbReference type="Gene3D" id="3.40.630.10">
    <property type="entry name" value="Zn peptidases"/>
    <property type="match status" value="1"/>
</dbReference>
<evidence type="ECO:0000256" key="3">
    <source>
        <dbReference type="ARBA" id="ARBA00022670"/>
    </source>
</evidence>
<feature type="binding site" evidence="8">
    <location>
        <position position="175"/>
    </location>
    <ligand>
        <name>Zn(2+)</name>
        <dbReference type="ChEBI" id="CHEBI:29105"/>
        <label>1</label>
    </ligand>
</feature>
<dbReference type="GO" id="GO:0046872">
    <property type="term" value="F:metal ion binding"/>
    <property type="evidence" value="ECO:0007669"/>
    <property type="project" value="UniProtKB-UniRule"/>
</dbReference>
<dbReference type="GO" id="GO:0004177">
    <property type="term" value="F:aminopeptidase activity"/>
    <property type="evidence" value="ECO:0007669"/>
    <property type="project" value="UniProtKB-UniRule"/>
</dbReference>
<dbReference type="AlphaFoldDB" id="A0AAU7VQW2"/>
<dbReference type="Pfam" id="PF05343">
    <property type="entry name" value="Peptidase_M42"/>
    <property type="match status" value="1"/>
</dbReference>
<dbReference type="PANTHER" id="PTHR32481">
    <property type="entry name" value="AMINOPEPTIDASE"/>
    <property type="match status" value="1"/>
</dbReference>
<evidence type="ECO:0000256" key="5">
    <source>
        <dbReference type="ARBA" id="ARBA00022801"/>
    </source>
</evidence>
<evidence type="ECO:0000256" key="4">
    <source>
        <dbReference type="ARBA" id="ARBA00022723"/>
    </source>
</evidence>
<accession>A0AAU7VQW2</accession>
<feature type="binding site" evidence="8">
    <location>
        <position position="208"/>
    </location>
    <ligand>
        <name>Zn(2+)</name>
        <dbReference type="ChEBI" id="CHEBI:29105"/>
        <label>2</label>
    </ligand>
</feature>
<feature type="binding site" evidence="8">
    <location>
        <position position="65"/>
    </location>
    <ligand>
        <name>Zn(2+)</name>
        <dbReference type="ChEBI" id="CHEBI:29105"/>
        <label>1</label>
    </ligand>
</feature>
<feature type="binding site" evidence="8">
    <location>
        <position position="175"/>
    </location>
    <ligand>
        <name>Zn(2+)</name>
        <dbReference type="ChEBI" id="CHEBI:29105"/>
        <label>2</label>
    </ligand>
</feature>
<dbReference type="RefSeq" id="WP_350344932.1">
    <property type="nucleotide sequence ID" value="NZ_CP158367.1"/>
</dbReference>
<dbReference type="CDD" id="cd05656">
    <property type="entry name" value="M42_Frv"/>
    <property type="match status" value="1"/>
</dbReference>
<comment type="cofactor">
    <cofactor evidence="8">
        <name>a divalent metal cation</name>
        <dbReference type="ChEBI" id="CHEBI:60240"/>
    </cofactor>
    <text evidence="8">Binds 2 divalent metal cations per subunit.</text>
</comment>
<dbReference type="PANTHER" id="PTHR32481:SF0">
    <property type="entry name" value="AMINOPEPTIDASE YPDE-RELATED"/>
    <property type="match status" value="1"/>
</dbReference>
<evidence type="ECO:0000256" key="2">
    <source>
        <dbReference type="ARBA" id="ARBA00022438"/>
    </source>
</evidence>
<dbReference type="SUPFAM" id="SSF101821">
    <property type="entry name" value="Aminopeptidase/glucanase lid domain"/>
    <property type="match status" value="1"/>
</dbReference>
<name>A0AAU7VQW2_9FIRM</name>
<dbReference type="Gene3D" id="2.40.30.40">
    <property type="entry name" value="Peptidase M42, domain 2"/>
    <property type="match status" value="1"/>
</dbReference>
<dbReference type="SUPFAM" id="SSF53187">
    <property type="entry name" value="Zn-dependent exopeptidases"/>
    <property type="match status" value="1"/>
</dbReference>
<keyword evidence="5" id="KW-0378">Hydrolase</keyword>
<keyword evidence="3" id="KW-0645">Protease</keyword>
<evidence type="ECO:0000256" key="7">
    <source>
        <dbReference type="PIRSR" id="PIRSR001123-1"/>
    </source>
</evidence>
<evidence type="ECO:0000313" key="9">
    <source>
        <dbReference type="EMBL" id="XBX76198.1"/>
    </source>
</evidence>
<feature type="binding site" evidence="8">
    <location>
        <position position="314"/>
    </location>
    <ligand>
        <name>Zn(2+)</name>
        <dbReference type="ChEBI" id="CHEBI:29105"/>
        <label>2</label>
    </ligand>
</feature>
<reference evidence="9" key="1">
    <citation type="journal article" date="2013" name="Extremophiles">
        <title>Proteinivorax tanatarense gen. nov., sp. nov., an anaerobic, haloalkaliphilic, proteolytic bacterium isolated from a decaying algal bloom, and proposal of Proteinivoraceae fam. nov.</title>
        <authorList>
            <person name="Kevbrin V."/>
            <person name="Boltyanskaya Y."/>
            <person name="Zhilina T."/>
            <person name="Kolganova T."/>
            <person name="Lavrentjeva E."/>
            <person name="Kuznetsov B."/>
        </authorList>
    </citation>
    <scope>NUCLEOTIDE SEQUENCE</scope>
    <source>
        <strain evidence="9">Z-910T</strain>
    </source>
</reference>
<evidence type="ECO:0000256" key="6">
    <source>
        <dbReference type="PIRNR" id="PIRNR001123"/>
    </source>
</evidence>
<proteinExistence type="inferred from homology"/>
<dbReference type="InterPro" id="IPR051464">
    <property type="entry name" value="Peptidase_M42_aminopept"/>
</dbReference>
<keyword evidence="2" id="KW-0031">Aminopeptidase</keyword>
<dbReference type="GO" id="GO:0006508">
    <property type="term" value="P:proteolysis"/>
    <property type="evidence" value="ECO:0007669"/>
    <property type="project" value="UniProtKB-KW"/>
</dbReference>
<gene>
    <name evidence="9" type="ORF">PRVXT_001378</name>
</gene>
<evidence type="ECO:0000256" key="8">
    <source>
        <dbReference type="PIRSR" id="PIRSR001123-2"/>
    </source>
</evidence>
<dbReference type="EMBL" id="CP158367">
    <property type="protein sequence ID" value="XBX76198.1"/>
    <property type="molecule type" value="Genomic_DNA"/>
</dbReference>